<dbReference type="Gene3D" id="3.40.50.1000">
    <property type="entry name" value="HAD superfamily/HAD-like"/>
    <property type="match status" value="1"/>
</dbReference>
<evidence type="ECO:0000256" key="3">
    <source>
        <dbReference type="ARBA" id="ARBA00022801"/>
    </source>
</evidence>
<comment type="caution">
    <text evidence="5">The sequence shown here is derived from an EMBL/GenBank/DDBJ whole genome shotgun (WGS) entry which is preliminary data.</text>
</comment>
<dbReference type="OrthoDB" id="10267182at2759"/>
<reference evidence="5" key="1">
    <citation type="submission" date="2022-10" db="EMBL/GenBank/DDBJ databases">
        <authorList>
            <person name="Chen Y."/>
            <person name="Dougan E. K."/>
            <person name="Chan C."/>
            <person name="Rhodes N."/>
            <person name="Thang M."/>
        </authorList>
    </citation>
    <scope>NUCLEOTIDE SEQUENCE</scope>
</reference>
<dbReference type="Proteomes" id="UP001152797">
    <property type="component" value="Unassembled WGS sequence"/>
</dbReference>
<keyword evidence="3" id="KW-0378">Hydrolase</keyword>
<keyword evidence="2" id="KW-0479">Metal-binding</keyword>
<evidence type="ECO:0000313" key="5">
    <source>
        <dbReference type="EMBL" id="CAI4004230.1"/>
    </source>
</evidence>
<dbReference type="SUPFAM" id="SSF56784">
    <property type="entry name" value="HAD-like"/>
    <property type="match status" value="1"/>
</dbReference>
<dbReference type="InterPro" id="IPR036412">
    <property type="entry name" value="HAD-like_sf"/>
</dbReference>
<evidence type="ECO:0000313" key="6">
    <source>
        <dbReference type="EMBL" id="CAL4791542.1"/>
    </source>
</evidence>
<dbReference type="EMBL" id="CAMXCT010003391">
    <property type="protein sequence ID" value="CAI4004230.1"/>
    <property type="molecule type" value="Genomic_DNA"/>
</dbReference>
<dbReference type="NCBIfam" id="TIGR01488">
    <property type="entry name" value="HAD-SF-IB"/>
    <property type="match status" value="1"/>
</dbReference>
<dbReference type="InterPro" id="IPR023214">
    <property type="entry name" value="HAD_sf"/>
</dbReference>
<accession>A0A9P1D786</accession>
<dbReference type="InterPro" id="IPR016965">
    <property type="entry name" value="Pase_PHOSPHO-typ"/>
</dbReference>
<dbReference type="PANTHER" id="PTHR20889:SF12">
    <property type="entry name" value="LP01149P"/>
    <property type="match status" value="1"/>
</dbReference>
<dbReference type="PANTHER" id="PTHR20889">
    <property type="entry name" value="PHOSPHATASE, ORPHAN 1, 2"/>
    <property type="match status" value="1"/>
</dbReference>
<organism evidence="5">
    <name type="scientific">Cladocopium goreaui</name>
    <dbReference type="NCBI Taxonomy" id="2562237"/>
    <lineage>
        <taxon>Eukaryota</taxon>
        <taxon>Sar</taxon>
        <taxon>Alveolata</taxon>
        <taxon>Dinophyceae</taxon>
        <taxon>Suessiales</taxon>
        <taxon>Symbiodiniaceae</taxon>
        <taxon>Cladocopium</taxon>
    </lineage>
</organism>
<dbReference type="InterPro" id="IPR006384">
    <property type="entry name" value="HAD_hydro_PyrdxlP_Pase-like"/>
</dbReference>
<dbReference type="GO" id="GO:0046872">
    <property type="term" value="F:metal ion binding"/>
    <property type="evidence" value="ECO:0007669"/>
    <property type="project" value="UniProtKB-KW"/>
</dbReference>
<proteinExistence type="predicted"/>
<dbReference type="EMBL" id="CAMXCT030003391">
    <property type="protein sequence ID" value="CAL4791542.1"/>
    <property type="molecule type" value="Genomic_DNA"/>
</dbReference>
<evidence type="ECO:0000256" key="2">
    <source>
        <dbReference type="ARBA" id="ARBA00022723"/>
    </source>
</evidence>
<sequence length="486" mass="54445">MADPTKENVLLVWDYDWSLINTNSDTFVVDALHPELMERFDSPMGWTQLMDQQVKELFARGVSRERLEAVVSAVPVFPGALDAIRSAQEAQAKQMVLSDANTIFIEAFLRKEGLRHCFSDVISNPADFDHEGRLHIKPFHEGEPHGCPLCPSNLCKGRVLEQILASFSPSRVAYVGDGGGDFCPACELRPQDLLLCRAPPSEPLKRFGLLRRLEGPAQATRRGGIAKVVAKIVKWHSGPLVASSHEIPQFDASAGIPRDFNVSFHCLVRLVAGQDQDDPWQAPEHFKGRELLHPGDDPLKSLIRQANEEEAFRKATEFVLLHSPQQGNLKEEVKRRDAIQDAVSRRENTRPMLPVPLWEQRQHYASNLGRFCQSCERGGSHRSAKRMGEGVHFVEESDGILAAGKTKTKHEKNRLGILEGTVAKEGESKNYKRPDGHSSGAPCQDHYFYERGNEAVQREMPLGKRLYPILKKRGAPLRSQVQVEPI</sequence>
<gene>
    <name evidence="5" type="ORF">C1SCF055_LOCUS30037</name>
</gene>
<protein>
    <submittedName>
        <fullName evidence="5">Uncharacterized protein</fullName>
    </submittedName>
</protein>
<keyword evidence="4" id="KW-0460">Magnesium</keyword>
<dbReference type="AlphaFoldDB" id="A0A9P1D786"/>
<evidence type="ECO:0000313" key="7">
    <source>
        <dbReference type="Proteomes" id="UP001152797"/>
    </source>
</evidence>
<dbReference type="NCBIfam" id="TIGR01489">
    <property type="entry name" value="DKMTPPase-SF"/>
    <property type="match status" value="1"/>
</dbReference>
<keyword evidence="7" id="KW-1185">Reference proteome</keyword>
<reference evidence="6 7" key="2">
    <citation type="submission" date="2024-05" db="EMBL/GenBank/DDBJ databases">
        <authorList>
            <person name="Chen Y."/>
            <person name="Shah S."/>
            <person name="Dougan E. K."/>
            <person name="Thang M."/>
            <person name="Chan C."/>
        </authorList>
    </citation>
    <scope>NUCLEOTIDE SEQUENCE [LARGE SCALE GENOMIC DNA]</scope>
</reference>
<evidence type="ECO:0000256" key="1">
    <source>
        <dbReference type="ARBA" id="ARBA00001946"/>
    </source>
</evidence>
<dbReference type="GO" id="GO:0016791">
    <property type="term" value="F:phosphatase activity"/>
    <property type="evidence" value="ECO:0007669"/>
    <property type="project" value="InterPro"/>
</dbReference>
<name>A0A9P1D786_9DINO</name>
<evidence type="ECO:0000256" key="4">
    <source>
        <dbReference type="ARBA" id="ARBA00022842"/>
    </source>
</evidence>
<dbReference type="EMBL" id="CAMXCT020003391">
    <property type="protein sequence ID" value="CAL1157605.1"/>
    <property type="molecule type" value="Genomic_DNA"/>
</dbReference>
<dbReference type="Pfam" id="PF06888">
    <property type="entry name" value="Put_Phosphatase"/>
    <property type="match status" value="1"/>
</dbReference>
<comment type="cofactor">
    <cofactor evidence="1">
        <name>Mg(2+)</name>
        <dbReference type="ChEBI" id="CHEBI:18420"/>
    </cofactor>
</comment>